<feature type="transmembrane region" description="Helical" evidence="1">
    <location>
        <begin position="145"/>
        <end position="162"/>
    </location>
</feature>
<dbReference type="EMBL" id="JACIFU010000002">
    <property type="protein sequence ID" value="MBB4174275.1"/>
    <property type="molecule type" value="Genomic_DNA"/>
</dbReference>
<dbReference type="OrthoDB" id="7849390at2"/>
<proteinExistence type="predicted"/>
<keyword evidence="1" id="KW-1133">Transmembrane helix</keyword>
<keyword evidence="1" id="KW-0472">Membrane</keyword>
<reference evidence="2 3" key="1">
    <citation type="submission" date="2020-08" db="EMBL/GenBank/DDBJ databases">
        <title>Genomic Encyclopedia of Type Strains, Phase IV (KMG-IV): sequencing the most valuable type-strain genomes for metagenomic binning, comparative biology and taxonomic classification.</title>
        <authorList>
            <person name="Goeker M."/>
        </authorList>
    </citation>
    <scope>NUCLEOTIDE SEQUENCE [LARGE SCALE GENOMIC DNA]</scope>
    <source>
        <strain evidence="2 3">DSM 101015</strain>
    </source>
</reference>
<comment type="caution">
    <text evidence="2">The sequence shown here is derived from an EMBL/GenBank/DDBJ whole genome shotgun (WGS) entry which is preliminary data.</text>
</comment>
<keyword evidence="1" id="KW-0812">Transmembrane</keyword>
<feature type="transmembrane region" description="Helical" evidence="1">
    <location>
        <begin position="7"/>
        <end position="24"/>
    </location>
</feature>
<protein>
    <recommendedName>
        <fullName evidence="4">DUF2975 domain-containing protein</fullName>
    </recommendedName>
</protein>
<keyword evidence="3" id="KW-1185">Reference proteome</keyword>
<feature type="transmembrane region" description="Helical" evidence="1">
    <location>
        <begin position="60"/>
        <end position="87"/>
    </location>
</feature>
<evidence type="ECO:0000256" key="1">
    <source>
        <dbReference type="SAM" id="Phobius"/>
    </source>
</evidence>
<organism evidence="2 3">
    <name type="scientific">Sulfitobacter noctilucicola</name>
    <dbReference type="NCBI Taxonomy" id="1342301"/>
    <lineage>
        <taxon>Bacteria</taxon>
        <taxon>Pseudomonadati</taxon>
        <taxon>Pseudomonadota</taxon>
        <taxon>Alphaproteobacteria</taxon>
        <taxon>Rhodobacterales</taxon>
        <taxon>Roseobacteraceae</taxon>
        <taxon>Sulfitobacter</taxon>
    </lineage>
</organism>
<dbReference type="RefSeq" id="WP_025056919.1">
    <property type="nucleotide sequence ID" value="NZ_JACIFU010000002.1"/>
</dbReference>
<name>A0A7W6Q3J1_9RHOB</name>
<evidence type="ECO:0008006" key="4">
    <source>
        <dbReference type="Google" id="ProtNLM"/>
    </source>
</evidence>
<dbReference type="Proteomes" id="UP000565745">
    <property type="component" value="Unassembled WGS sequence"/>
</dbReference>
<evidence type="ECO:0000313" key="2">
    <source>
        <dbReference type="EMBL" id="MBB4174275.1"/>
    </source>
</evidence>
<feature type="transmembrane region" description="Helical" evidence="1">
    <location>
        <begin position="107"/>
        <end position="125"/>
    </location>
</feature>
<gene>
    <name evidence="2" type="ORF">GGR93_002048</name>
</gene>
<accession>A0A7W6Q3J1</accession>
<sequence>MHRIRNLSTLAMIILVPMLVYYPYEALSWNLELSFLDWGKWTRNDNWVHPDAEIALPTRIVFFTVWLIPTVLGWLAYATGFSILWLLRNGTVFDVRIATRLKWMGGLIFGSSTAALVAGAVSPMVRSWHNPDGPLPLRFWYESTNIGMTFCGLGFLFLGIVMHEAIRIARENEEFV</sequence>
<evidence type="ECO:0000313" key="3">
    <source>
        <dbReference type="Proteomes" id="UP000565745"/>
    </source>
</evidence>
<dbReference type="AlphaFoldDB" id="A0A7W6Q3J1"/>